<proteinExistence type="predicted"/>
<dbReference type="InterPro" id="IPR011648">
    <property type="entry name" value="Circadian_clock_KaiA"/>
</dbReference>
<dbReference type="KEGG" id="ccur:IAR63_10810"/>
<name>A0A7H0EX98_9CYAN</name>
<dbReference type="AlphaFoldDB" id="A0A7H0EX98"/>
<dbReference type="GO" id="GO:0007623">
    <property type="term" value="P:circadian rhythm"/>
    <property type="evidence" value="ECO:0007669"/>
    <property type="project" value="InterPro"/>
</dbReference>
<dbReference type="Pfam" id="PF07688">
    <property type="entry name" value="KaiA"/>
    <property type="match status" value="1"/>
</dbReference>
<dbReference type="SMART" id="SM01247">
    <property type="entry name" value="KaiA"/>
    <property type="match status" value="1"/>
</dbReference>
<organism evidence="4 5">
    <name type="scientific">Cylindrospermopsis curvispora GIHE-G1</name>
    <dbReference type="NCBI Taxonomy" id="2666332"/>
    <lineage>
        <taxon>Bacteria</taxon>
        <taxon>Bacillati</taxon>
        <taxon>Cyanobacteriota</taxon>
        <taxon>Cyanophyceae</taxon>
        <taxon>Nostocales</taxon>
        <taxon>Aphanizomenonaceae</taxon>
        <taxon>Cylindrospermopsis</taxon>
    </lineage>
</organism>
<sequence>MILFILFLYRALEKLLYSLINTLIDPTPVLSISLNTSNIYTSNISGLKIPNTYLLSYIKTKRYLGFDNKEGYTLVLACENSHTHQQFQDMTDGERHEILKKLKLDYGKILLNYFSVDQNLKTTIDQFISTLFCANIPVPQVIEIHMELIDEFSKQLKLEGRSDETLLDYRLTLIDVLANLCEVYRCSISRIN</sequence>
<evidence type="ECO:0000313" key="5">
    <source>
        <dbReference type="Proteomes" id="UP000516013"/>
    </source>
</evidence>
<evidence type="ECO:0000256" key="2">
    <source>
        <dbReference type="ARBA" id="ARBA00034852"/>
    </source>
</evidence>
<dbReference type="InterPro" id="IPR020856">
    <property type="entry name" value="Circadian_clock_protein_KaiA_C"/>
</dbReference>
<dbReference type="PROSITE" id="PS51431">
    <property type="entry name" value="KAIA_C"/>
    <property type="match status" value="1"/>
</dbReference>
<evidence type="ECO:0000313" key="4">
    <source>
        <dbReference type="EMBL" id="QNP28414.1"/>
    </source>
</evidence>
<protein>
    <recommendedName>
        <fullName evidence="2">Circadian clock oscillator protein KaiA</fullName>
    </recommendedName>
</protein>
<dbReference type="InterPro" id="IPR017944">
    <property type="entry name" value="KaiA/RbsU_helical_domain_sf"/>
</dbReference>
<dbReference type="EMBL" id="CP060822">
    <property type="protein sequence ID" value="QNP28414.1"/>
    <property type="molecule type" value="Genomic_DNA"/>
</dbReference>
<feature type="domain" description="KaiA C-terminal" evidence="3">
    <location>
        <begin position="82"/>
        <end position="190"/>
    </location>
</feature>
<evidence type="ECO:0000256" key="1">
    <source>
        <dbReference type="ARBA" id="ARBA00023108"/>
    </source>
</evidence>
<reference evidence="4 5" key="1">
    <citation type="submission" date="2020-08" db="EMBL/GenBank/DDBJ databases">
        <title>Complete genome sequence of Raphidiopsis curvispora isolated from drinking water reservoir in South Korea.</title>
        <authorList>
            <person name="Jeong J."/>
        </authorList>
    </citation>
    <scope>NUCLEOTIDE SEQUENCE [LARGE SCALE GENOMIC DNA]</scope>
    <source>
        <strain evidence="4 5">GIHE-G1</strain>
    </source>
</reference>
<dbReference type="Proteomes" id="UP000516013">
    <property type="component" value="Chromosome"/>
</dbReference>
<dbReference type="SUPFAM" id="SSF101215">
    <property type="entry name" value="KaiA/RbsU domain"/>
    <property type="match status" value="1"/>
</dbReference>
<keyword evidence="5" id="KW-1185">Reference proteome</keyword>
<gene>
    <name evidence="4" type="ORF">IAR63_10810</name>
</gene>
<accession>A0A7H0EX98</accession>
<dbReference type="Gene3D" id="1.10.1240.30">
    <property type="entry name" value="KaiA/RbsU domain"/>
    <property type="match status" value="1"/>
</dbReference>
<keyword evidence="1" id="KW-0090">Biological rhythms</keyword>
<evidence type="ECO:0000259" key="3">
    <source>
        <dbReference type="PROSITE" id="PS51431"/>
    </source>
</evidence>